<evidence type="ECO:0000313" key="1">
    <source>
        <dbReference type="EMBL" id="KAF4338730.1"/>
    </source>
</evidence>
<dbReference type="Proteomes" id="UP000730481">
    <property type="component" value="Unassembled WGS sequence"/>
</dbReference>
<evidence type="ECO:0000313" key="2">
    <source>
        <dbReference type="Proteomes" id="UP000730481"/>
    </source>
</evidence>
<proteinExistence type="predicted"/>
<sequence>MSVVSDEFKDKALSHFKILYNKRIESNSLQSYHAPHDIPSKLDPLYHIDKKFYQGRFYAEITPENNCDYGLELGAILWEILGTDPEELMVLLDALLSPNDRFWEIWKANCPPFPEDRALKDTNHEISEFKTVIKRIISLDSPLDLVSRASLSGVIRRYERILDLL</sequence>
<reference evidence="1" key="1">
    <citation type="journal article" date="2017" name="Mycologia">
        <title>Fusarium algeriense, sp. nov., a novel toxigenic crown rot pathogen of durum wheat from Algeria is nested in the Fusarium burgessii species complex.</title>
        <authorList>
            <person name="Laraba I."/>
            <person name="Keddad A."/>
            <person name="Boureghda H."/>
            <person name="Abdallah N."/>
            <person name="Vaughan M.M."/>
            <person name="Proctor R.H."/>
            <person name="Busman M."/>
            <person name="O'Donnell K."/>
        </authorList>
    </citation>
    <scope>NUCLEOTIDE SEQUENCE</scope>
    <source>
        <strain evidence="1">NRRL 25174</strain>
    </source>
</reference>
<comment type="caution">
    <text evidence="1">The sequence shown here is derived from an EMBL/GenBank/DDBJ whole genome shotgun (WGS) entry which is preliminary data.</text>
</comment>
<protein>
    <submittedName>
        <fullName evidence="1">Uncharacterized protein</fullName>
    </submittedName>
</protein>
<accession>A0A9P5AH66</accession>
<organism evidence="1 2">
    <name type="scientific">Fusarium beomiforme</name>
    <dbReference type="NCBI Taxonomy" id="44412"/>
    <lineage>
        <taxon>Eukaryota</taxon>
        <taxon>Fungi</taxon>
        <taxon>Dikarya</taxon>
        <taxon>Ascomycota</taxon>
        <taxon>Pezizomycotina</taxon>
        <taxon>Sordariomycetes</taxon>
        <taxon>Hypocreomycetidae</taxon>
        <taxon>Hypocreales</taxon>
        <taxon>Nectriaceae</taxon>
        <taxon>Fusarium</taxon>
        <taxon>Fusarium burgessii species complex</taxon>
    </lineage>
</organism>
<dbReference type="EMBL" id="PVQB02000335">
    <property type="protein sequence ID" value="KAF4338730.1"/>
    <property type="molecule type" value="Genomic_DNA"/>
</dbReference>
<reference evidence="1" key="2">
    <citation type="submission" date="2020-02" db="EMBL/GenBank/DDBJ databases">
        <title>Identification and distribution of gene clusters putatively required for synthesis of sphingolipid metabolism inhibitors in phylogenetically diverse species of the filamentous fungus Fusarium.</title>
        <authorList>
            <person name="Kim H.-S."/>
            <person name="Busman M."/>
            <person name="Brown D.W."/>
            <person name="Divon H."/>
            <person name="Uhlig S."/>
            <person name="Proctor R.H."/>
        </authorList>
    </citation>
    <scope>NUCLEOTIDE SEQUENCE</scope>
    <source>
        <strain evidence="1">NRRL 25174</strain>
    </source>
</reference>
<gene>
    <name evidence="1" type="ORF">FBEOM_7382</name>
</gene>
<dbReference type="OrthoDB" id="4983392at2759"/>
<keyword evidence="2" id="KW-1185">Reference proteome</keyword>
<name>A0A9P5AH66_9HYPO</name>
<dbReference type="AlphaFoldDB" id="A0A9P5AH66"/>